<dbReference type="InterPro" id="IPR039994">
    <property type="entry name" value="NO66-like"/>
</dbReference>
<comment type="caution">
    <text evidence="5">The sequence shown here is derived from an EMBL/GenBank/DDBJ whole genome shotgun (WGS) entry which is preliminary data.</text>
</comment>
<dbReference type="Gene3D" id="2.60.120.650">
    <property type="entry name" value="Cupin"/>
    <property type="match status" value="1"/>
</dbReference>
<reference evidence="5" key="1">
    <citation type="submission" date="2020-10" db="EMBL/GenBank/DDBJ databases">
        <authorList>
            <person name="Castelo-Branco R."/>
            <person name="Eusebio N."/>
            <person name="Adriana R."/>
            <person name="Vieira A."/>
            <person name="Brugerolle De Fraissinette N."/>
            <person name="Rezende De Castro R."/>
            <person name="Schneider M.P."/>
            <person name="Vasconcelos V."/>
            <person name="Leao P.N."/>
        </authorList>
    </citation>
    <scope>NUCLEOTIDE SEQUENCE</scope>
    <source>
        <strain evidence="5">LEGE 07157</strain>
    </source>
</reference>
<evidence type="ECO:0000313" key="5">
    <source>
        <dbReference type="EMBL" id="MBE9114919.1"/>
    </source>
</evidence>
<keyword evidence="2" id="KW-0479">Metal-binding</keyword>
<dbReference type="PROSITE" id="PS51184">
    <property type="entry name" value="JMJC"/>
    <property type="match status" value="1"/>
</dbReference>
<accession>A0A8J7B6Y2</accession>
<comment type="cofactor">
    <cofactor evidence="1">
        <name>Fe(2+)</name>
        <dbReference type="ChEBI" id="CHEBI:29033"/>
    </cofactor>
</comment>
<dbReference type="GO" id="GO:0046872">
    <property type="term" value="F:metal ion binding"/>
    <property type="evidence" value="ECO:0007669"/>
    <property type="project" value="UniProtKB-KW"/>
</dbReference>
<proteinExistence type="predicted"/>
<evidence type="ECO:0000259" key="4">
    <source>
        <dbReference type="PROSITE" id="PS51184"/>
    </source>
</evidence>
<dbReference type="Proteomes" id="UP000654482">
    <property type="component" value="Unassembled WGS sequence"/>
</dbReference>
<dbReference type="PANTHER" id="PTHR13096:SF8">
    <property type="entry name" value="RIBOSOMAL OXYGENASE 1"/>
    <property type="match status" value="1"/>
</dbReference>
<dbReference type="RefSeq" id="WP_194027999.1">
    <property type="nucleotide sequence ID" value="NZ_JADEWZ010000003.1"/>
</dbReference>
<dbReference type="Pfam" id="PF08007">
    <property type="entry name" value="JmjC_2"/>
    <property type="match status" value="1"/>
</dbReference>
<dbReference type="PANTHER" id="PTHR13096">
    <property type="entry name" value="MINA53 MYC INDUCED NUCLEAR ANTIGEN"/>
    <property type="match status" value="1"/>
</dbReference>
<dbReference type="SUPFAM" id="SSF51197">
    <property type="entry name" value="Clavaminate synthase-like"/>
    <property type="match status" value="1"/>
</dbReference>
<evidence type="ECO:0000256" key="2">
    <source>
        <dbReference type="ARBA" id="ARBA00022723"/>
    </source>
</evidence>
<keyword evidence="3" id="KW-0408">Iron</keyword>
<organism evidence="5 6">
    <name type="scientific">Lusitaniella coriacea LEGE 07157</name>
    <dbReference type="NCBI Taxonomy" id="945747"/>
    <lineage>
        <taxon>Bacteria</taxon>
        <taxon>Bacillati</taxon>
        <taxon>Cyanobacteriota</taxon>
        <taxon>Cyanophyceae</taxon>
        <taxon>Spirulinales</taxon>
        <taxon>Lusitaniellaceae</taxon>
        <taxon>Lusitaniella</taxon>
    </lineage>
</organism>
<sequence>MSVLTDLVSPYSQETFLKEVWTKKSVHLTARGDRRFNSLFSWEKLTELLNYHEFEFPALRLAKDGQVLEAKENENFVQHCQEGATLIIDRVHKLVPEITRFVAALRREIGHPVQVNTYCSWPGTQGFKCHYDTHEVFILQVDGDKEWYVFPDTVKYPLIDQKSARLEPPEVPPVLRCTLQPGDVLYIPRGHWHYAVAGTQPSLHLTLGVLAKTGIDFLEWFIQQARDRENWCANLPLLTDAAPVSLAEQIKALKADAIAALSDEQLIEEYSRAIAHSEKPFAPYSFPHQAGFNIFPQGIETTFTRPPSQRIQIDPLPDESGYRILADNKEITLNGVPQKFVEHLFHYEQFTGSDVVNWLSDFDWESEIVPVLSHLVMEGIIFVNAEQF</sequence>
<feature type="domain" description="JmjC" evidence="4">
    <location>
        <begin position="84"/>
        <end position="226"/>
    </location>
</feature>
<evidence type="ECO:0000256" key="1">
    <source>
        <dbReference type="ARBA" id="ARBA00001954"/>
    </source>
</evidence>
<protein>
    <submittedName>
        <fullName evidence="5">Cupin-like domain-containing protein</fullName>
    </submittedName>
</protein>
<dbReference type="AlphaFoldDB" id="A0A8J7B6Y2"/>
<dbReference type="InterPro" id="IPR003347">
    <property type="entry name" value="JmjC_dom"/>
</dbReference>
<evidence type="ECO:0000313" key="6">
    <source>
        <dbReference type="Proteomes" id="UP000654482"/>
    </source>
</evidence>
<evidence type="ECO:0000256" key="3">
    <source>
        <dbReference type="ARBA" id="ARBA00023004"/>
    </source>
</evidence>
<dbReference type="SMART" id="SM00558">
    <property type="entry name" value="JmjC"/>
    <property type="match status" value="1"/>
</dbReference>
<gene>
    <name evidence="5" type="ORF">IQ249_03310</name>
</gene>
<keyword evidence="6" id="KW-1185">Reference proteome</keyword>
<name>A0A8J7B6Y2_9CYAN</name>
<dbReference type="EMBL" id="JADEWZ010000003">
    <property type="protein sequence ID" value="MBE9114919.1"/>
    <property type="molecule type" value="Genomic_DNA"/>
</dbReference>